<reference evidence="1 2" key="1">
    <citation type="journal article" date="2016" name="Nat. Commun.">
        <title>Thousands of microbial genomes shed light on interconnected biogeochemical processes in an aquifer system.</title>
        <authorList>
            <person name="Anantharaman K."/>
            <person name="Brown C.T."/>
            <person name="Hug L.A."/>
            <person name="Sharon I."/>
            <person name="Castelle C.J."/>
            <person name="Probst A.J."/>
            <person name="Thomas B.C."/>
            <person name="Singh A."/>
            <person name="Wilkins M.J."/>
            <person name="Karaoz U."/>
            <person name="Brodie E.L."/>
            <person name="Williams K.H."/>
            <person name="Hubbard S.S."/>
            <person name="Banfield J.F."/>
        </authorList>
    </citation>
    <scope>NUCLEOTIDE SEQUENCE [LARGE SCALE GENOMIC DNA]</scope>
</reference>
<accession>A0A1G2UNE5</accession>
<dbReference type="Pfam" id="PF18924">
    <property type="entry name" value="DUF5674"/>
    <property type="match status" value="1"/>
</dbReference>
<proteinExistence type="predicted"/>
<dbReference type="EMBL" id="MHWP01000004">
    <property type="protein sequence ID" value="OHB10917.1"/>
    <property type="molecule type" value="Genomic_DNA"/>
</dbReference>
<gene>
    <name evidence="1" type="ORF">A3H60_01920</name>
</gene>
<sequence>MKIIKDNISLEELKAMARKQFFNIIKAAVDVEQGIISVGGEFHSDLEVQLLEKENSKRENTWGINLLLDRTGNDFIQFDSMINLKPLSGNTNRGVDDPIIRAKIAEIVNKIVKR</sequence>
<dbReference type="AlphaFoldDB" id="A0A1G2UNE5"/>
<evidence type="ECO:0000313" key="2">
    <source>
        <dbReference type="Proteomes" id="UP000177202"/>
    </source>
</evidence>
<organism evidence="1 2">
    <name type="scientific">Candidatus Zambryskibacteria bacterium RIFCSPLOWO2_02_FULL_44_12b</name>
    <dbReference type="NCBI Taxonomy" id="1802772"/>
    <lineage>
        <taxon>Bacteria</taxon>
        <taxon>Candidatus Zambryskiibacteriota</taxon>
    </lineage>
</organism>
<dbReference type="STRING" id="1802772.A3H60_01920"/>
<comment type="caution">
    <text evidence="1">The sequence shown here is derived from an EMBL/GenBank/DDBJ whole genome shotgun (WGS) entry which is preliminary data.</text>
</comment>
<dbReference type="InterPro" id="IPR043731">
    <property type="entry name" value="DUF5674"/>
</dbReference>
<name>A0A1G2UNE5_9BACT</name>
<protein>
    <submittedName>
        <fullName evidence="1">Uncharacterized protein</fullName>
    </submittedName>
</protein>
<evidence type="ECO:0000313" key="1">
    <source>
        <dbReference type="EMBL" id="OHB10917.1"/>
    </source>
</evidence>
<dbReference type="Proteomes" id="UP000177202">
    <property type="component" value="Unassembled WGS sequence"/>
</dbReference>